<name>A0ABV7KHK0_9HYPH</name>
<keyword evidence="2" id="KW-1185">Reference proteome</keyword>
<reference evidence="2" key="1">
    <citation type="journal article" date="2019" name="Int. J. Syst. Evol. Microbiol.">
        <title>The Global Catalogue of Microorganisms (GCM) 10K type strain sequencing project: providing services to taxonomists for standard genome sequencing and annotation.</title>
        <authorList>
            <consortium name="The Broad Institute Genomics Platform"/>
            <consortium name="The Broad Institute Genome Sequencing Center for Infectious Disease"/>
            <person name="Wu L."/>
            <person name="Ma J."/>
        </authorList>
    </citation>
    <scope>NUCLEOTIDE SEQUENCE [LARGE SCALE GENOMIC DNA]</scope>
    <source>
        <strain evidence="2">KCTC 52165</strain>
    </source>
</reference>
<evidence type="ECO:0000313" key="2">
    <source>
        <dbReference type="Proteomes" id="UP001595583"/>
    </source>
</evidence>
<organism evidence="1 2">
    <name type="scientific">Aquamicrobium soli</name>
    <dbReference type="NCBI Taxonomy" id="1811518"/>
    <lineage>
        <taxon>Bacteria</taxon>
        <taxon>Pseudomonadati</taxon>
        <taxon>Pseudomonadota</taxon>
        <taxon>Alphaproteobacteria</taxon>
        <taxon>Hyphomicrobiales</taxon>
        <taxon>Phyllobacteriaceae</taxon>
        <taxon>Aquamicrobium</taxon>
    </lineage>
</organism>
<protein>
    <submittedName>
        <fullName evidence="1">Uncharacterized protein</fullName>
    </submittedName>
</protein>
<comment type="caution">
    <text evidence="1">The sequence shown here is derived from an EMBL/GenBank/DDBJ whole genome shotgun (WGS) entry which is preliminary data.</text>
</comment>
<accession>A0ABV7KHK0</accession>
<sequence>MRFWNHITGYAAAVREFVAPTYRPERYYMRGPGPACARRSHSLGFGTR</sequence>
<proteinExistence type="predicted"/>
<dbReference type="Proteomes" id="UP001595583">
    <property type="component" value="Unassembled WGS sequence"/>
</dbReference>
<dbReference type="RefSeq" id="WP_378224449.1">
    <property type="nucleotide sequence ID" value="NZ_JBHRTK010000028.1"/>
</dbReference>
<evidence type="ECO:0000313" key="1">
    <source>
        <dbReference type="EMBL" id="MFC3208742.1"/>
    </source>
</evidence>
<dbReference type="EMBL" id="JBHRTK010000028">
    <property type="protein sequence ID" value="MFC3208742.1"/>
    <property type="molecule type" value="Genomic_DNA"/>
</dbReference>
<gene>
    <name evidence="1" type="ORF">ACFOHJ_21190</name>
</gene>